<dbReference type="HOGENOM" id="CLU_2517179_0_0_1"/>
<organism evidence="1 2">
    <name type="scientific">Vitis vinifera</name>
    <name type="common">Grape</name>
    <dbReference type="NCBI Taxonomy" id="29760"/>
    <lineage>
        <taxon>Eukaryota</taxon>
        <taxon>Viridiplantae</taxon>
        <taxon>Streptophyta</taxon>
        <taxon>Embryophyta</taxon>
        <taxon>Tracheophyta</taxon>
        <taxon>Spermatophyta</taxon>
        <taxon>Magnoliopsida</taxon>
        <taxon>eudicotyledons</taxon>
        <taxon>Gunneridae</taxon>
        <taxon>Pentapetalae</taxon>
        <taxon>rosids</taxon>
        <taxon>Vitales</taxon>
        <taxon>Vitaceae</taxon>
        <taxon>Viteae</taxon>
        <taxon>Vitis</taxon>
    </lineage>
</organism>
<proteinExistence type="predicted"/>
<sequence length="85" mass="9504">MKHHDELFLRSAILVESTSSTELSQGLGKMRVKVKLVQNLMSWGLGYRSTAGAAGRLVASWYNCPRLCPLNIVLPEIGPMSFFFF</sequence>
<evidence type="ECO:0000313" key="1">
    <source>
        <dbReference type="EMBL" id="CCB58857.1"/>
    </source>
</evidence>
<accession>F6HVZ4</accession>
<dbReference type="InParanoid" id="F6HVZ4"/>
<protein>
    <submittedName>
        <fullName evidence="1">Uncharacterized protein</fullName>
    </submittedName>
</protein>
<dbReference type="AlphaFoldDB" id="F6HVZ4"/>
<evidence type="ECO:0000313" key="2">
    <source>
        <dbReference type="Proteomes" id="UP000009183"/>
    </source>
</evidence>
<name>F6HVZ4_VITVI</name>
<dbReference type="EMBL" id="FN596260">
    <property type="protein sequence ID" value="CCB58857.1"/>
    <property type="molecule type" value="Genomic_DNA"/>
</dbReference>
<dbReference type="Proteomes" id="UP000009183">
    <property type="component" value="Chromosome 10"/>
</dbReference>
<reference evidence="2" key="1">
    <citation type="journal article" date="2007" name="Nature">
        <title>The grapevine genome sequence suggests ancestral hexaploidization in major angiosperm phyla.</title>
        <authorList>
            <consortium name="The French-Italian Public Consortium for Grapevine Genome Characterization."/>
            <person name="Jaillon O."/>
            <person name="Aury J.-M."/>
            <person name="Noel B."/>
            <person name="Policriti A."/>
            <person name="Clepet C."/>
            <person name="Casagrande A."/>
            <person name="Choisne N."/>
            <person name="Aubourg S."/>
            <person name="Vitulo N."/>
            <person name="Jubin C."/>
            <person name="Vezzi A."/>
            <person name="Legeai F."/>
            <person name="Hugueney P."/>
            <person name="Dasilva C."/>
            <person name="Horner D."/>
            <person name="Mica E."/>
            <person name="Jublot D."/>
            <person name="Poulain J."/>
            <person name="Bruyere C."/>
            <person name="Billault A."/>
            <person name="Segurens B."/>
            <person name="Gouyvenoux M."/>
            <person name="Ugarte E."/>
            <person name="Cattonaro F."/>
            <person name="Anthouard V."/>
            <person name="Vico V."/>
            <person name="Del Fabbro C."/>
            <person name="Alaux M."/>
            <person name="Di Gaspero G."/>
            <person name="Dumas V."/>
            <person name="Felice N."/>
            <person name="Paillard S."/>
            <person name="Juman I."/>
            <person name="Moroldo M."/>
            <person name="Scalabrin S."/>
            <person name="Canaguier A."/>
            <person name="Le Clainche I."/>
            <person name="Malacrida G."/>
            <person name="Durand E."/>
            <person name="Pesole G."/>
            <person name="Laucou V."/>
            <person name="Chatelet P."/>
            <person name="Merdinoglu D."/>
            <person name="Delledonne M."/>
            <person name="Pezzotti M."/>
            <person name="Lecharny A."/>
            <person name="Scarpelli C."/>
            <person name="Artiguenave F."/>
            <person name="Pe M.E."/>
            <person name="Valle G."/>
            <person name="Morgante M."/>
            <person name="Caboche M."/>
            <person name="Adam-Blondon A.-F."/>
            <person name="Weissenbach J."/>
            <person name="Quetier F."/>
            <person name="Wincker P."/>
        </authorList>
    </citation>
    <scope>NUCLEOTIDE SEQUENCE [LARGE SCALE GENOMIC DNA]</scope>
    <source>
        <strain evidence="2">cv. Pinot noir / PN40024</strain>
    </source>
</reference>
<keyword evidence="2" id="KW-1185">Reference proteome</keyword>
<dbReference type="PaxDb" id="29760-VIT_10s0071g00760.t01"/>
<gene>
    <name evidence="1" type="ordered locus">VIT_10s0071g00760</name>
</gene>